<accession>A0ABW2XN62</accession>
<dbReference type="RefSeq" id="WP_131761211.1">
    <property type="nucleotide sequence ID" value="NZ_CAACUY010000152.1"/>
</dbReference>
<dbReference type="Proteomes" id="UP001597063">
    <property type="component" value="Unassembled WGS sequence"/>
</dbReference>
<comment type="caution">
    <text evidence="2">The sequence shown here is derived from an EMBL/GenBank/DDBJ whole genome shotgun (WGS) entry which is preliminary data.</text>
</comment>
<protein>
    <submittedName>
        <fullName evidence="2">Helix-turn-helix domain-containing protein</fullName>
    </submittedName>
</protein>
<gene>
    <name evidence="2" type="ORF">ACFQZM_24905</name>
</gene>
<evidence type="ECO:0000313" key="3">
    <source>
        <dbReference type="Proteomes" id="UP001597063"/>
    </source>
</evidence>
<dbReference type="PROSITE" id="PS50943">
    <property type="entry name" value="HTH_CROC1"/>
    <property type="match status" value="1"/>
</dbReference>
<organism evidence="2 3">
    <name type="scientific">Actinomadura fibrosa</name>
    <dbReference type="NCBI Taxonomy" id="111802"/>
    <lineage>
        <taxon>Bacteria</taxon>
        <taxon>Bacillati</taxon>
        <taxon>Actinomycetota</taxon>
        <taxon>Actinomycetes</taxon>
        <taxon>Streptosporangiales</taxon>
        <taxon>Thermomonosporaceae</taxon>
        <taxon>Actinomadura</taxon>
    </lineage>
</organism>
<reference evidence="3" key="1">
    <citation type="journal article" date="2019" name="Int. J. Syst. Evol. Microbiol.">
        <title>The Global Catalogue of Microorganisms (GCM) 10K type strain sequencing project: providing services to taxonomists for standard genome sequencing and annotation.</title>
        <authorList>
            <consortium name="The Broad Institute Genomics Platform"/>
            <consortium name="The Broad Institute Genome Sequencing Center for Infectious Disease"/>
            <person name="Wu L."/>
            <person name="Ma J."/>
        </authorList>
    </citation>
    <scope>NUCLEOTIDE SEQUENCE [LARGE SCALE GENOMIC DNA]</scope>
    <source>
        <strain evidence="3">JCM 9371</strain>
    </source>
</reference>
<dbReference type="SMART" id="SM00530">
    <property type="entry name" value="HTH_XRE"/>
    <property type="match status" value="2"/>
</dbReference>
<dbReference type="SUPFAM" id="SSF47413">
    <property type="entry name" value="lambda repressor-like DNA-binding domains"/>
    <property type="match status" value="1"/>
</dbReference>
<feature type="domain" description="HTH cro/C1-type" evidence="1">
    <location>
        <begin position="15"/>
        <end position="69"/>
    </location>
</feature>
<sequence>MTATPVKPCTARRRFARVRRAAGFTQDRLAAHLGVERSTVGRWELGDTEPQPHVRPRLAEALNLSSDELDALLADTADERPSWAVRLQAEREARGWSKREMARRLFAAIGVTNGLVHSQVRQISGWEAGVHFPRDWHAAYAIAFGMDQLELFGPFDFQTGRRLVTLDPLSEEEEEDMERRELLQHLTALGIAVIPATKALDSICASVGRTFEDGERQRLDHWDEVTAEYGHSYMASPPEQNVRELAADLVALRLITRELDRDTLHYKEWCRIGSTLSGLMAKALSGLGHTREARHWWQTAQAASDSSGYLDARLWVRGERLIHGLYERRSPHLLLRQATDAMHLADGLNCAGLLHISASRAQTLASLGIHDAAATELARTARIYDGLPSTATDDVSSVFAMTPNRVHYTEAWIHAHAGDIDKTDRAAERALPYYPATHLRTPTQVKLMQAYARTRAGDVTEGIRQAHTTYEVLPPEHRSTMVTDLANRVLEPIPAAQRKHSAVSDYRELVALPSAGDRSASLA</sequence>
<dbReference type="Pfam" id="PF13560">
    <property type="entry name" value="HTH_31"/>
    <property type="match status" value="1"/>
</dbReference>
<keyword evidence="3" id="KW-1185">Reference proteome</keyword>
<dbReference type="Gene3D" id="1.10.260.40">
    <property type="entry name" value="lambda repressor-like DNA-binding domains"/>
    <property type="match status" value="1"/>
</dbReference>
<proteinExistence type="predicted"/>
<evidence type="ECO:0000259" key="1">
    <source>
        <dbReference type="PROSITE" id="PS50943"/>
    </source>
</evidence>
<dbReference type="CDD" id="cd00093">
    <property type="entry name" value="HTH_XRE"/>
    <property type="match status" value="2"/>
</dbReference>
<dbReference type="EMBL" id="JBHTGP010000013">
    <property type="protein sequence ID" value="MFD0687759.1"/>
    <property type="molecule type" value="Genomic_DNA"/>
</dbReference>
<evidence type="ECO:0000313" key="2">
    <source>
        <dbReference type="EMBL" id="MFD0687759.1"/>
    </source>
</evidence>
<dbReference type="InterPro" id="IPR001387">
    <property type="entry name" value="Cro/C1-type_HTH"/>
</dbReference>
<dbReference type="InterPro" id="IPR010982">
    <property type="entry name" value="Lambda_DNA-bd_dom_sf"/>
</dbReference>
<name>A0ABW2XN62_9ACTN</name>